<name>A0ABQ7LSN9_BRACM</name>
<reference evidence="3 4" key="1">
    <citation type="submission" date="2021-03" db="EMBL/GenBank/DDBJ databases">
        <authorList>
            <person name="King G.J."/>
            <person name="Bancroft I."/>
            <person name="Baten A."/>
            <person name="Bloomfield J."/>
            <person name="Borpatragohain P."/>
            <person name="He Z."/>
            <person name="Irish N."/>
            <person name="Irwin J."/>
            <person name="Liu K."/>
            <person name="Mauleon R.P."/>
            <person name="Moore J."/>
            <person name="Morris R."/>
            <person name="Ostergaard L."/>
            <person name="Wang B."/>
            <person name="Wells R."/>
        </authorList>
    </citation>
    <scope>NUCLEOTIDE SEQUENCE [LARGE SCALE GENOMIC DNA]</scope>
    <source>
        <strain evidence="3">R-o-18</strain>
        <tissue evidence="3">Leaf</tissue>
    </source>
</reference>
<dbReference type="PANTHER" id="PTHR33130:SF33">
    <property type="entry name" value="PUTATIVE (DUF1639)-RELATED"/>
    <property type="match status" value="1"/>
</dbReference>
<feature type="domain" description="TAFII28-like protein" evidence="2">
    <location>
        <begin position="107"/>
        <end position="141"/>
    </location>
</feature>
<feature type="compositionally biased region" description="Basic and acidic residues" evidence="1">
    <location>
        <begin position="240"/>
        <end position="269"/>
    </location>
</feature>
<keyword evidence="4" id="KW-1185">Reference proteome</keyword>
<evidence type="ECO:0000259" key="2">
    <source>
        <dbReference type="Pfam" id="PF04719"/>
    </source>
</evidence>
<dbReference type="PANTHER" id="PTHR33130">
    <property type="entry name" value="PUTATIVE (DUF1639)-RELATED"/>
    <property type="match status" value="1"/>
</dbReference>
<dbReference type="Pfam" id="PF04719">
    <property type="entry name" value="TAFII28"/>
    <property type="match status" value="1"/>
</dbReference>
<feature type="compositionally biased region" description="Acidic residues" evidence="1">
    <location>
        <begin position="38"/>
        <end position="50"/>
    </location>
</feature>
<proteinExistence type="predicted"/>
<feature type="compositionally biased region" description="Basic and acidic residues" evidence="1">
    <location>
        <begin position="476"/>
        <end position="486"/>
    </location>
</feature>
<sequence length="623" mass="69763">MKHSKDPFEAAIEEEQEESPQESPVSYGGVGGGGNDDGLVEIDQTPEESERDVSVRRQNKKSKTSSIIAEAKSKDEDEEEEEENMEAELTKYPTTADPAKMATMQVILSQFTEDQMSRYESFRISALQKGNIRKSEDQYANNNRYVWYRKEVEEIDKEDPLSLEKIGENTVIEETREEGQEGTATDAVQIPGTEMSQEKPELHGEEAVHEKSETENGEAIQGNEADDGSTIPEGAIPQEKPAELNVQEHEHEKSETENVKGRNKVEEERGGCVSSLSLVKWKDIRYQRVSPDCVPLTNGANKPYLRPSPSNEDTTTSIAAGRGFNGGSCTISSSLDGVPKGFRFRSTQQHDPTPSRGGGGDVLLQWGQRKRSRISRAEIRSSTTTPADDSSSSSGQGKTQSNKLSRRSLNPSMPPPAPVFSGRSSNNRNGIVGGKEIFLSRNLEDRSANGSPSRNINSRMVSRSAGSKRSPPSPDQIEKRSSVRDHHQNHRQNGLDHNHDQQHQRVSRSESAAQAHPELETNKNNGEKEKATQVETREWPRIYIALSRKEKEEDFLVMKGTKLPHRPRKRAKNIDKSLQYCFPGMWLSDLTKNRYEVREKKNVKKQPKRRGLKGLENLDTDSE</sequence>
<accession>A0ABQ7LSN9</accession>
<feature type="compositionally biased region" description="Basic and acidic residues" evidence="1">
    <location>
        <begin position="493"/>
        <end position="503"/>
    </location>
</feature>
<dbReference type="Proteomes" id="UP000823674">
    <property type="component" value="Chromosome A08"/>
</dbReference>
<dbReference type="Pfam" id="PF07797">
    <property type="entry name" value="DUF1639"/>
    <property type="match status" value="1"/>
</dbReference>
<dbReference type="EMBL" id="JADBGQ010000007">
    <property type="protein sequence ID" value="KAG5389574.1"/>
    <property type="molecule type" value="Genomic_DNA"/>
</dbReference>
<feature type="region of interest" description="Disordered" evidence="1">
    <location>
        <begin position="292"/>
        <end position="431"/>
    </location>
</feature>
<protein>
    <recommendedName>
        <fullName evidence="2">TAFII28-like protein domain-containing protein</fullName>
    </recommendedName>
</protein>
<feature type="region of interest" description="Disordered" evidence="1">
    <location>
        <begin position="1"/>
        <end position="96"/>
    </location>
</feature>
<feature type="compositionally biased region" description="Low complexity" evidence="1">
    <location>
        <begin position="380"/>
        <end position="401"/>
    </location>
</feature>
<feature type="compositionally biased region" description="Basic residues" evidence="1">
    <location>
        <begin position="601"/>
        <end position="612"/>
    </location>
</feature>
<dbReference type="InterPro" id="IPR012438">
    <property type="entry name" value="DUF1639"/>
</dbReference>
<feature type="compositionally biased region" description="Polar residues" evidence="1">
    <location>
        <begin position="448"/>
        <end position="467"/>
    </location>
</feature>
<feature type="compositionally biased region" description="Basic and acidic residues" evidence="1">
    <location>
        <begin position="196"/>
        <end position="214"/>
    </location>
</feature>
<feature type="compositionally biased region" description="Basic and acidic residues" evidence="1">
    <location>
        <begin position="517"/>
        <end position="534"/>
    </location>
</feature>
<dbReference type="InterPro" id="IPR006809">
    <property type="entry name" value="TAFII28_dom"/>
</dbReference>
<organism evidence="3 4">
    <name type="scientific">Brassica rapa subsp. trilocularis</name>
    <dbReference type="NCBI Taxonomy" id="1813537"/>
    <lineage>
        <taxon>Eukaryota</taxon>
        <taxon>Viridiplantae</taxon>
        <taxon>Streptophyta</taxon>
        <taxon>Embryophyta</taxon>
        <taxon>Tracheophyta</taxon>
        <taxon>Spermatophyta</taxon>
        <taxon>Magnoliopsida</taxon>
        <taxon>eudicotyledons</taxon>
        <taxon>Gunneridae</taxon>
        <taxon>Pentapetalae</taxon>
        <taxon>rosids</taxon>
        <taxon>malvids</taxon>
        <taxon>Brassicales</taxon>
        <taxon>Brassicaceae</taxon>
        <taxon>Brassiceae</taxon>
        <taxon>Brassica</taxon>
    </lineage>
</organism>
<evidence type="ECO:0000313" key="3">
    <source>
        <dbReference type="EMBL" id="KAG5389574.1"/>
    </source>
</evidence>
<gene>
    <name evidence="3" type="primary">A08p021370.1_BraROA</name>
    <name evidence="3" type="ORF">IGI04_031115</name>
</gene>
<feature type="region of interest" description="Disordered" evidence="1">
    <location>
        <begin position="444"/>
        <end position="534"/>
    </location>
</feature>
<feature type="compositionally biased region" description="Acidic residues" evidence="1">
    <location>
        <begin position="76"/>
        <end position="86"/>
    </location>
</feature>
<evidence type="ECO:0000313" key="4">
    <source>
        <dbReference type="Proteomes" id="UP000823674"/>
    </source>
</evidence>
<feature type="region of interest" description="Disordered" evidence="1">
    <location>
        <begin position="599"/>
        <end position="623"/>
    </location>
</feature>
<evidence type="ECO:0000256" key="1">
    <source>
        <dbReference type="SAM" id="MobiDB-lite"/>
    </source>
</evidence>
<feature type="region of interest" description="Disordered" evidence="1">
    <location>
        <begin position="173"/>
        <end position="269"/>
    </location>
</feature>
<feature type="compositionally biased region" description="Acidic residues" evidence="1">
    <location>
        <begin position="11"/>
        <end position="20"/>
    </location>
</feature>
<comment type="caution">
    <text evidence="3">The sequence shown here is derived from an EMBL/GenBank/DDBJ whole genome shotgun (WGS) entry which is preliminary data.</text>
</comment>
<feature type="compositionally biased region" description="Polar residues" evidence="1">
    <location>
        <begin position="308"/>
        <end position="318"/>
    </location>
</feature>